<dbReference type="CDD" id="cd04301">
    <property type="entry name" value="NAT_SF"/>
    <property type="match status" value="1"/>
</dbReference>
<dbReference type="AlphaFoldDB" id="A0A2S4N9X5"/>
<dbReference type="Gene3D" id="3.40.630.30">
    <property type="match status" value="1"/>
</dbReference>
<dbReference type="OrthoDB" id="9803233at2"/>
<dbReference type="InterPro" id="IPR050769">
    <property type="entry name" value="NAT_camello-type"/>
</dbReference>
<dbReference type="GO" id="GO:0008080">
    <property type="term" value="F:N-acetyltransferase activity"/>
    <property type="evidence" value="ECO:0007669"/>
    <property type="project" value="InterPro"/>
</dbReference>
<dbReference type="EMBL" id="PQNY01000004">
    <property type="protein sequence ID" value="POS02487.1"/>
    <property type="molecule type" value="Genomic_DNA"/>
</dbReference>
<dbReference type="Pfam" id="PF00583">
    <property type="entry name" value="Acetyltransf_1"/>
    <property type="match status" value="1"/>
</dbReference>
<dbReference type="Proteomes" id="UP000237056">
    <property type="component" value="Unassembled WGS sequence"/>
</dbReference>
<evidence type="ECO:0000313" key="4">
    <source>
        <dbReference type="Proteomes" id="UP000237056"/>
    </source>
</evidence>
<evidence type="ECO:0000313" key="3">
    <source>
        <dbReference type="EMBL" id="POS02487.1"/>
    </source>
</evidence>
<keyword evidence="1 3" id="KW-0808">Transferase</keyword>
<dbReference type="PANTHER" id="PTHR13947:SF37">
    <property type="entry name" value="LD18367P"/>
    <property type="match status" value="1"/>
</dbReference>
<name>A0A2S4N9X5_9FLAO</name>
<dbReference type="PANTHER" id="PTHR13947">
    <property type="entry name" value="GNAT FAMILY N-ACETYLTRANSFERASE"/>
    <property type="match status" value="1"/>
</dbReference>
<keyword evidence="4" id="KW-1185">Reference proteome</keyword>
<dbReference type="RefSeq" id="WP_103725538.1">
    <property type="nucleotide sequence ID" value="NZ_PQNY01000004.1"/>
</dbReference>
<sequence>MKIVRTNSSNKDFKTLVVKLDKELEIRDGEMHSFYHQYNTIETINEVVVLYVNDKAVACGALKKYHDNMELKRMFVLPDYRSKGYATTVLKELEIWAKELEFKQIILETGINQPEAISFYIKNGYIQIENYGQYSGITTSLCFLKIL</sequence>
<organism evidence="3 4">
    <name type="scientific">Flavobacterium croceum DSM 17960</name>
    <dbReference type="NCBI Taxonomy" id="1121886"/>
    <lineage>
        <taxon>Bacteria</taxon>
        <taxon>Pseudomonadati</taxon>
        <taxon>Bacteroidota</taxon>
        <taxon>Flavobacteriia</taxon>
        <taxon>Flavobacteriales</taxon>
        <taxon>Flavobacteriaceae</taxon>
        <taxon>Flavobacterium</taxon>
    </lineage>
</organism>
<dbReference type="InterPro" id="IPR016181">
    <property type="entry name" value="Acyl_CoA_acyltransferase"/>
</dbReference>
<evidence type="ECO:0000259" key="2">
    <source>
        <dbReference type="PROSITE" id="PS51186"/>
    </source>
</evidence>
<gene>
    <name evidence="3" type="ORF">Q361_104212</name>
</gene>
<feature type="domain" description="N-acetyltransferase" evidence="2">
    <location>
        <begin position="2"/>
        <end position="147"/>
    </location>
</feature>
<accession>A0A2S4N9X5</accession>
<dbReference type="SUPFAM" id="SSF55729">
    <property type="entry name" value="Acyl-CoA N-acyltransferases (Nat)"/>
    <property type="match status" value="1"/>
</dbReference>
<reference evidence="3 4" key="1">
    <citation type="submission" date="2018-01" db="EMBL/GenBank/DDBJ databases">
        <title>Genomic Encyclopedia of Type Strains, Phase I: the one thousand microbial genomes (KMG-I) project.</title>
        <authorList>
            <person name="Goeker M."/>
        </authorList>
    </citation>
    <scope>NUCLEOTIDE SEQUENCE [LARGE SCALE GENOMIC DNA]</scope>
    <source>
        <strain evidence="3 4">DSM 17960</strain>
    </source>
</reference>
<comment type="caution">
    <text evidence="3">The sequence shown here is derived from an EMBL/GenBank/DDBJ whole genome shotgun (WGS) entry which is preliminary data.</text>
</comment>
<dbReference type="PROSITE" id="PS51186">
    <property type="entry name" value="GNAT"/>
    <property type="match status" value="1"/>
</dbReference>
<evidence type="ECO:0000256" key="1">
    <source>
        <dbReference type="ARBA" id="ARBA00022679"/>
    </source>
</evidence>
<proteinExistence type="predicted"/>
<protein>
    <submittedName>
        <fullName evidence="3">Acetyltransferase (GNAT) family protein</fullName>
    </submittedName>
</protein>
<dbReference type="InterPro" id="IPR000182">
    <property type="entry name" value="GNAT_dom"/>
</dbReference>